<accession>A0A074ZV51</accession>
<dbReference type="CTD" id="20316587"/>
<feature type="chain" id="PRO_5001705528" evidence="1">
    <location>
        <begin position="20"/>
        <end position="178"/>
    </location>
</feature>
<dbReference type="Proteomes" id="UP000054324">
    <property type="component" value="Unassembled WGS sequence"/>
</dbReference>
<reference evidence="2 3" key="1">
    <citation type="submission" date="2013-11" db="EMBL/GenBank/DDBJ databases">
        <title>Opisthorchis viverrini - life in the bile duct.</title>
        <authorList>
            <person name="Young N.D."/>
            <person name="Nagarajan N."/>
            <person name="Lin S.J."/>
            <person name="Korhonen P.K."/>
            <person name="Jex A.R."/>
            <person name="Hall R.S."/>
            <person name="Safavi-Hemami H."/>
            <person name="Kaewkong W."/>
            <person name="Bertrand D."/>
            <person name="Gao S."/>
            <person name="Seet Q."/>
            <person name="Wongkham S."/>
            <person name="Teh B.T."/>
            <person name="Wongkham C."/>
            <person name="Intapan P.M."/>
            <person name="Maleewong W."/>
            <person name="Yang X."/>
            <person name="Hu M."/>
            <person name="Wang Z."/>
            <person name="Hofmann A."/>
            <person name="Sternberg P.W."/>
            <person name="Tan P."/>
            <person name="Wang J."/>
            <person name="Gasser R.B."/>
        </authorList>
    </citation>
    <scope>NUCLEOTIDE SEQUENCE [LARGE SCALE GENOMIC DNA]</scope>
</reference>
<evidence type="ECO:0000313" key="3">
    <source>
        <dbReference type="Proteomes" id="UP000054324"/>
    </source>
</evidence>
<dbReference type="RefSeq" id="XP_009164896.1">
    <property type="nucleotide sequence ID" value="XM_009166632.1"/>
</dbReference>
<evidence type="ECO:0000256" key="1">
    <source>
        <dbReference type="SAM" id="SignalP"/>
    </source>
</evidence>
<keyword evidence="3" id="KW-1185">Reference proteome</keyword>
<feature type="signal peptide" evidence="1">
    <location>
        <begin position="1"/>
        <end position="19"/>
    </location>
</feature>
<dbReference type="GeneID" id="20316587"/>
<keyword evidence="1" id="KW-0732">Signal</keyword>
<dbReference type="AlphaFoldDB" id="A0A074ZV51"/>
<dbReference type="KEGG" id="ovi:T265_02399"/>
<gene>
    <name evidence="2" type="ORF">T265_02399</name>
</gene>
<organism evidence="2 3">
    <name type="scientific">Opisthorchis viverrini</name>
    <name type="common">Southeast Asian liver fluke</name>
    <dbReference type="NCBI Taxonomy" id="6198"/>
    <lineage>
        <taxon>Eukaryota</taxon>
        <taxon>Metazoa</taxon>
        <taxon>Spiralia</taxon>
        <taxon>Lophotrochozoa</taxon>
        <taxon>Platyhelminthes</taxon>
        <taxon>Trematoda</taxon>
        <taxon>Digenea</taxon>
        <taxon>Opisthorchiida</taxon>
        <taxon>Opisthorchiata</taxon>
        <taxon>Opisthorchiidae</taxon>
        <taxon>Opisthorchis</taxon>
    </lineage>
</organism>
<dbReference type="EMBL" id="KL596647">
    <property type="protein sequence ID" value="KER31348.1"/>
    <property type="molecule type" value="Genomic_DNA"/>
</dbReference>
<name>A0A074ZV51_OPIVI</name>
<sequence length="178" mass="19438">MKKWYLLTVVICITVLTVADCESSSIRRFPIDGFDCRIRVVCSFATISTLTSSNRVKSRPTNRATEKLVQKSTQTVLSNGGKTSKKKVLSPCLDSPTKFGNSPVVQKRPPINFVQNERCAAFPSPATSPLGGTVNTDWNENDLTSSDVNLVLTLVFPPTRNNFISSIGFPPESSKPIA</sequence>
<proteinExistence type="predicted"/>
<evidence type="ECO:0000313" key="2">
    <source>
        <dbReference type="EMBL" id="KER31348.1"/>
    </source>
</evidence>
<protein>
    <submittedName>
        <fullName evidence="2">Uncharacterized protein</fullName>
    </submittedName>
</protein>